<dbReference type="InterPro" id="IPR036271">
    <property type="entry name" value="Tet_transcr_reg_TetR-rel_C_sf"/>
</dbReference>
<sequence length="170" mass="19499">MTQLFEVCRRYLYRFIEERSDPEQRFQSAGKCHLAFAKEEKNLFRFLFLSPYMKANTFEEVYRQCAVNGVTQEIKSTLGLTEAGARRLYMSMMIYTHGIACMLAAEAANLPFEDIHPQVDFAFFSFLNQIRKEENSAGPSSGEKPCAGGNRKELENRAGNRSGEERLNNK</sequence>
<evidence type="ECO:0008006" key="4">
    <source>
        <dbReference type="Google" id="ProtNLM"/>
    </source>
</evidence>
<dbReference type="SUPFAM" id="SSF48498">
    <property type="entry name" value="Tetracyclin repressor-like, C-terminal domain"/>
    <property type="match status" value="1"/>
</dbReference>
<dbReference type="AlphaFoldDB" id="A0A7G8T717"/>
<dbReference type="KEGG" id="cfem:HCR03_11665"/>
<proteinExistence type="predicted"/>
<feature type="region of interest" description="Disordered" evidence="1">
    <location>
        <begin position="134"/>
        <end position="170"/>
    </location>
</feature>
<dbReference type="RefSeq" id="WP_187034320.1">
    <property type="nucleotide sequence ID" value="NZ_CP060286.1"/>
</dbReference>
<name>A0A7G8T717_9FIRM</name>
<reference evidence="2 3" key="1">
    <citation type="submission" date="2020-08" db="EMBL/GenBank/DDBJ databases">
        <title>The isolate Caproiciproducens sp. 7D4C2 produces n-caproate at mildly acidic conditions from hexoses: genome and rBOX comparison with related strains and chain-elongating bacteria.</title>
        <authorList>
            <person name="Esquivel-Elizondo S."/>
            <person name="Bagci C."/>
            <person name="Temovska M."/>
            <person name="Jeon B.S."/>
            <person name="Bessarab I."/>
            <person name="Williams R.B.H."/>
            <person name="Huson D.H."/>
            <person name="Angenent L.T."/>
        </authorList>
    </citation>
    <scope>NUCLEOTIDE SEQUENCE [LARGE SCALE GENOMIC DNA]</scope>
    <source>
        <strain evidence="2 3">7D4C2</strain>
    </source>
</reference>
<protein>
    <recommendedName>
        <fullName evidence="4">Tetracyclin repressor-like C-terminal domain-containing protein</fullName>
    </recommendedName>
</protein>
<evidence type="ECO:0000313" key="2">
    <source>
        <dbReference type="EMBL" id="QNK39408.1"/>
    </source>
</evidence>
<dbReference type="Proteomes" id="UP000515909">
    <property type="component" value="Chromosome"/>
</dbReference>
<feature type="compositionally biased region" description="Basic and acidic residues" evidence="1">
    <location>
        <begin position="150"/>
        <end position="170"/>
    </location>
</feature>
<evidence type="ECO:0000313" key="3">
    <source>
        <dbReference type="Proteomes" id="UP000515909"/>
    </source>
</evidence>
<accession>A0A7G8T717</accession>
<organism evidence="2 3">
    <name type="scientific">Caproicibacter fermentans</name>
    <dbReference type="NCBI Taxonomy" id="2576756"/>
    <lineage>
        <taxon>Bacteria</taxon>
        <taxon>Bacillati</taxon>
        <taxon>Bacillota</taxon>
        <taxon>Clostridia</taxon>
        <taxon>Eubacteriales</taxon>
        <taxon>Acutalibacteraceae</taxon>
        <taxon>Caproicibacter</taxon>
    </lineage>
</organism>
<gene>
    <name evidence="2" type="ORF">HCR03_11665</name>
</gene>
<dbReference type="EMBL" id="CP060286">
    <property type="protein sequence ID" value="QNK39408.1"/>
    <property type="molecule type" value="Genomic_DNA"/>
</dbReference>
<dbReference type="Gene3D" id="1.10.357.10">
    <property type="entry name" value="Tetracycline Repressor, domain 2"/>
    <property type="match status" value="1"/>
</dbReference>
<evidence type="ECO:0000256" key="1">
    <source>
        <dbReference type="SAM" id="MobiDB-lite"/>
    </source>
</evidence>